<evidence type="ECO:0000256" key="1">
    <source>
        <dbReference type="ARBA" id="ARBA00022741"/>
    </source>
</evidence>
<dbReference type="eggNOG" id="KOG0987">
    <property type="taxonomic scope" value="Eukaryota"/>
</dbReference>
<dbReference type="CDD" id="cd18809">
    <property type="entry name" value="SF1_C_RecD"/>
    <property type="match status" value="1"/>
</dbReference>
<dbReference type="SUPFAM" id="SSF52540">
    <property type="entry name" value="P-loop containing nucleoside triphosphate hydrolases"/>
    <property type="match status" value="2"/>
</dbReference>
<sequence length="532" mass="59361">MVSCMYTQKFVHSVVRSFYRASPALITTPTSHSYSSGIAWRLYYHTTTTNFAQLNAIPTNAAPKRRSTTTTTTRRRRKRAEEAKRRAAAAAAVAAAPVEVPWTNQQLQVLKAVAEGKSVFITGSAGTGKTILLKRVVEVLKQLHTRKSVFVTASTGVAACALSGQTLHSFAGIGFGDGDRESLLLTAKSKSSYRWKRARALVIDEISMVDADLFDTLEYIAREIRRKESGRPWSGLQLIVSGDFFQLPPIGNRLSLSGKEFAFEADCWDRSFDLQIELTQVFRQSDLKLVELLQGIRRGDNDPERLKLLQDRTVTSEPDFSVTRLFPRKNDVSRVNKERLRSLGRETVTYTALDVGQEPWKSQLKLGITPDEVELCVGARVMLLKNIAQWDGLVNGATGTITGFKQRETVAIDICCSQLLPSVQFDSGPEIVILPEKWNVMEGDTVLATRKQIPLMLAWALSIHKCQGMTLNCLNTDLSRAFGCGMVYVALSRVRSLEGLYLSGFNPSKIKAHPKVLEFYQRLYYSQNLSSF</sequence>
<accession>A0A1U8B2Z3</accession>
<dbReference type="Gene3D" id="3.40.50.300">
    <property type="entry name" value="P-loop containing nucleotide triphosphate hydrolases"/>
    <property type="match status" value="1"/>
</dbReference>
<comment type="similarity">
    <text evidence="9">Belongs to the helicase family.</text>
</comment>
<dbReference type="GO" id="GO:0016887">
    <property type="term" value="F:ATP hydrolysis activity"/>
    <property type="evidence" value="ECO:0007669"/>
    <property type="project" value="RHEA"/>
</dbReference>
<comment type="catalytic activity">
    <reaction evidence="9">
        <text>ATP + H2O = ADP + phosphate + H(+)</text>
        <dbReference type="Rhea" id="RHEA:13065"/>
        <dbReference type="ChEBI" id="CHEBI:15377"/>
        <dbReference type="ChEBI" id="CHEBI:15378"/>
        <dbReference type="ChEBI" id="CHEBI:30616"/>
        <dbReference type="ChEBI" id="CHEBI:43474"/>
        <dbReference type="ChEBI" id="CHEBI:456216"/>
        <dbReference type="EC" id="5.6.2.3"/>
    </reaction>
</comment>
<evidence type="ECO:0000313" key="13">
    <source>
        <dbReference type="Proteomes" id="UP000189703"/>
    </source>
</evidence>
<keyword evidence="5 9" id="KW-0067">ATP-binding</keyword>
<evidence type="ECO:0000313" key="14">
    <source>
        <dbReference type="RefSeq" id="XP_010275115.1"/>
    </source>
</evidence>
<feature type="compositionally biased region" description="Basic residues" evidence="10">
    <location>
        <begin position="63"/>
        <end position="78"/>
    </location>
</feature>
<evidence type="ECO:0000256" key="3">
    <source>
        <dbReference type="ARBA" id="ARBA00022801"/>
    </source>
</evidence>
<dbReference type="GO" id="GO:0006310">
    <property type="term" value="P:DNA recombination"/>
    <property type="evidence" value="ECO:0007669"/>
    <property type="project" value="UniProtKB-KW"/>
</dbReference>
<evidence type="ECO:0000256" key="4">
    <source>
        <dbReference type="ARBA" id="ARBA00022806"/>
    </source>
</evidence>
<keyword evidence="6" id="KW-0238">DNA-binding</keyword>
<dbReference type="AlphaFoldDB" id="A0A1U8B2Z3"/>
<keyword evidence="1 9" id="KW-0547">Nucleotide-binding</keyword>
<dbReference type="GeneID" id="104610272"/>
<dbReference type="GO" id="GO:0006281">
    <property type="term" value="P:DNA repair"/>
    <property type="evidence" value="ECO:0007669"/>
    <property type="project" value="UniProtKB-KW"/>
</dbReference>
<dbReference type="STRING" id="4432.A0A1U8B2Z3"/>
<reference evidence="14" key="1">
    <citation type="submission" date="2025-08" db="UniProtKB">
        <authorList>
            <consortium name="RefSeq"/>
        </authorList>
    </citation>
    <scope>IDENTIFICATION</scope>
</reference>
<dbReference type="KEGG" id="nnu:104610272"/>
<protein>
    <recommendedName>
        <fullName evidence="9">ATP-dependent DNA helicase</fullName>
        <ecNumber evidence="9">5.6.2.3</ecNumber>
    </recommendedName>
</protein>
<organism evidence="13 14">
    <name type="scientific">Nelumbo nucifera</name>
    <name type="common">Sacred lotus</name>
    <dbReference type="NCBI Taxonomy" id="4432"/>
    <lineage>
        <taxon>Eukaryota</taxon>
        <taxon>Viridiplantae</taxon>
        <taxon>Streptophyta</taxon>
        <taxon>Embryophyta</taxon>
        <taxon>Tracheophyta</taxon>
        <taxon>Spermatophyta</taxon>
        <taxon>Magnoliopsida</taxon>
        <taxon>Proteales</taxon>
        <taxon>Nelumbonaceae</taxon>
        <taxon>Nelumbo</taxon>
    </lineage>
</organism>
<proteinExistence type="inferred from homology"/>
<keyword evidence="9" id="KW-0233">DNA recombination</keyword>
<keyword evidence="8" id="KW-0413">Isomerase</keyword>
<dbReference type="InterPro" id="IPR049163">
    <property type="entry name" value="Pif1-like_2B_dom"/>
</dbReference>
<dbReference type="GO" id="GO:0000723">
    <property type="term" value="P:telomere maintenance"/>
    <property type="evidence" value="ECO:0007669"/>
    <property type="project" value="InterPro"/>
</dbReference>
<keyword evidence="13" id="KW-1185">Reference proteome</keyword>
<evidence type="ECO:0000256" key="6">
    <source>
        <dbReference type="ARBA" id="ARBA00023125"/>
    </source>
</evidence>
<evidence type="ECO:0000259" key="12">
    <source>
        <dbReference type="Pfam" id="PF21530"/>
    </source>
</evidence>
<dbReference type="GO" id="GO:0043139">
    <property type="term" value="F:5'-3' DNA helicase activity"/>
    <property type="evidence" value="ECO:0000318"/>
    <property type="project" value="GO_Central"/>
</dbReference>
<evidence type="ECO:0000256" key="10">
    <source>
        <dbReference type="SAM" id="MobiDB-lite"/>
    </source>
</evidence>
<comment type="cofactor">
    <cofactor evidence="9">
        <name>Mg(2+)</name>
        <dbReference type="ChEBI" id="CHEBI:18420"/>
    </cofactor>
</comment>
<dbReference type="EC" id="5.6.2.3" evidence="9"/>
<dbReference type="OMA" id="SSAWESC"/>
<dbReference type="CDD" id="cd18037">
    <property type="entry name" value="DEXSc_Pif1_like"/>
    <property type="match status" value="1"/>
</dbReference>
<feature type="domain" description="DNA helicase Pif1-like DEAD-box helicase" evidence="11">
    <location>
        <begin position="104"/>
        <end position="287"/>
    </location>
</feature>
<dbReference type="PANTHER" id="PTHR47642">
    <property type="entry name" value="ATP-DEPENDENT DNA HELICASE"/>
    <property type="match status" value="1"/>
</dbReference>
<keyword evidence="2 9" id="KW-0227">DNA damage</keyword>
<evidence type="ECO:0000256" key="7">
    <source>
        <dbReference type="ARBA" id="ARBA00023204"/>
    </source>
</evidence>
<name>A0A1U8B2Z3_NELNU</name>
<evidence type="ECO:0000259" key="11">
    <source>
        <dbReference type="Pfam" id="PF05970"/>
    </source>
</evidence>
<dbReference type="OrthoDB" id="272985at2759"/>
<evidence type="ECO:0000256" key="9">
    <source>
        <dbReference type="RuleBase" id="RU363044"/>
    </source>
</evidence>
<dbReference type="Pfam" id="PF21530">
    <property type="entry name" value="Pif1_2B_dom"/>
    <property type="match status" value="1"/>
</dbReference>
<dbReference type="InterPro" id="IPR051055">
    <property type="entry name" value="PIF1_helicase"/>
</dbReference>
<evidence type="ECO:0000256" key="2">
    <source>
        <dbReference type="ARBA" id="ARBA00022763"/>
    </source>
</evidence>
<feature type="region of interest" description="Disordered" evidence="10">
    <location>
        <begin position="59"/>
        <end position="83"/>
    </location>
</feature>
<evidence type="ECO:0000256" key="5">
    <source>
        <dbReference type="ARBA" id="ARBA00022840"/>
    </source>
</evidence>
<dbReference type="RefSeq" id="XP_010275115.1">
    <property type="nucleotide sequence ID" value="XM_010276813.2"/>
</dbReference>
<dbReference type="Proteomes" id="UP000189703">
    <property type="component" value="Unplaced"/>
</dbReference>
<dbReference type="InterPro" id="IPR027417">
    <property type="entry name" value="P-loop_NTPase"/>
</dbReference>
<keyword evidence="4 9" id="KW-0347">Helicase</keyword>
<dbReference type="PANTHER" id="PTHR47642:SF5">
    <property type="entry name" value="ATP-DEPENDENT DNA HELICASE"/>
    <property type="match status" value="1"/>
</dbReference>
<keyword evidence="3 9" id="KW-0378">Hydrolase</keyword>
<gene>
    <name evidence="14" type="primary">LOC104610272</name>
</gene>
<evidence type="ECO:0000256" key="8">
    <source>
        <dbReference type="ARBA" id="ARBA00023235"/>
    </source>
</evidence>
<dbReference type="Pfam" id="PF05970">
    <property type="entry name" value="PIF1"/>
    <property type="match status" value="1"/>
</dbReference>
<keyword evidence="7 9" id="KW-0234">DNA repair</keyword>
<dbReference type="GO" id="GO:0005524">
    <property type="term" value="F:ATP binding"/>
    <property type="evidence" value="ECO:0007669"/>
    <property type="project" value="UniProtKB-KW"/>
</dbReference>
<dbReference type="InterPro" id="IPR010285">
    <property type="entry name" value="DNA_helicase_pif1-like_DEAD"/>
</dbReference>
<feature type="domain" description="DNA helicase Pif1-like 2B" evidence="12">
    <location>
        <begin position="369"/>
        <end position="404"/>
    </location>
</feature>